<feature type="domain" description="R13L1/DRL21-like LRR repeat region" evidence="3">
    <location>
        <begin position="162"/>
        <end position="228"/>
    </location>
</feature>
<comment type="caution">
    <text evidence="4">The sequence shown here is derived from an EMBL/GenBank/DDBJ whole genome shotgun (WGS) entry which is preliminary data.</text>
</comment>
<dbReference type="RefSeq" id="WP_223282877.1">
    <property type="nucleotide sequence ID" value="NZ_BNDS01000040.1"/>
</dbReference>
<dbReference type="PANTHER" id="PTHR46652:SF3">
    <property type="entry name" value="LEUCINE-RICH REPEAT-CONTAINING PROTEIN 9"/>
    <property type="match status" value="1"/>
</dbReference>
<dbReference type="InterPro" id="IPR032675">
    <property type="entry name" value="LRR_dom_sf"/>
</dbReference>
<evidence type="ECO:0000313" key="5">
    <source>
        <dbReference type="Proteomes" id="UP000637074"/>
    </source>
</evidence>
<keyword evidence="2" id="KW-0677">Repeat</keyword>
<dbReference type="Gene3D" id="3.80.10.10">
    <property type="entry name" value="Ribonuclease Inhibitor"/>
    <property type="match status" value="1"/>
</dbReference>
<evidence type="ECO:0000259" key="3">
    <source>
        <dbReference type="Pfam" id="PF25019"/>
    </source>
</evidence>
<evidence type="ECO:0000313" key="4">
    <source>
        <dbReference type="EMBL" id="GHI01349.1"/>
    </source>
</evidence>
<dbReference type="PANTHER" id="PTHR46652">
    <property type="entry name" value="LEUCINE-RICH REPEAT AND IQ DOMAIN-CONTAINING PROTEIN 1-RELATED"/>
    <property type="match status" value="1"/>
</dbReference>
<dbReference type="SUPFAM" id="SSF52058">
    <property type="entry name" value="L domain-like"/>
    <property type="match status" value="1"/>
</dbReference>
<dbReference type="EMBL" id="BNDS01000040">
    <property type="protein sequence ID" value="GHI01349.1"/>
    <property type="molecule type" value="Genomic_DNA"/>
</dbReference>
<keyword evidence="5" id="KW-1185">Reference proteome</keyword>
<dbReference type="Proteomes" id="UP000637074">
    <property type="component" value="Unassembled WGS sequence"/>
</dbReference>
<dbReference type="Pfam" id="PF25019">
    <property type="entry name" value="LRR_R13L1-DRL21"/>
    <property type="match status" value="1"/>
</dbReference>
<protein>
    <recommendedName>
        <fullName evidence="3">R13L1/DRL21-like LRR repeat region domain-containing protein</fullName>
    </recommendedName>
</protein>
<keyword evidence="1" id="KW-0433">Leucine-rich repeat</keyword>
<accession>A0ABQ3NBP3</accession>
<dbReference type="InterPro" id="IPR056789">
    <property type="entry name" value="LRR_R13L1-DRL21"/>
</dbReference>
<organism evidence="4 5">
    <name type="scientific">Neobacillus kokaensis</name>
    <dbReference type="NCBI Taxonomy" id="2759023"/>
    <lineage>
        <taxon>Bacteria</taxon>
        <taxon>Bacillati</taxon>
        <taxon>Bacillota</taxon>
        <taxon>Bacilli</taxon>
        <taxon>Bacillales</taxon>
        <taxon>Bacillaceae</taxon>
        <taxon>Neobacillus</taxon>
    </lineage>
</organism>
<name>A0ABQ3NBP3_9BACI</name>
<evidence type="ECO:0000256" key="2">
    <source>
        <dbReference type="ARBA" id="ARBA00022737"/>
    </source>
</evidence>
<sequence>MKSYKIGNITIVRYPDDTEDTLRISSEYIEESVELINKQKFKNISIGHSQKFTDIDFLERCGGSVVNLDIHSETIKNFDGLKKLTNLKVLSLDVGKNAKLDLSVLGSLEELYGVLPGKTKGFSSLSKLKHVMIWGYNPPSKNISELSKAENIEELRIRQANLETLEGVERLSKLQFLEVYGSNKLNDIMPISELKNLTELELENCKSIRDFSPIGTLSNLESLAIVSCGSMESISFTKSLAKLKLFNFDRTNVEDGDLSYCQRIPEVYFTEKRHFSHKRKDLKDAKIDQIPLPTVFWRDRMNDGDDTFTSENINASEKALNAYIQKINCLGDTPTQKKLSSLVKEVILTFNRLNEKYDFFIETMEREELAEYILSVAELAGLKTNEDITEQWREW</sequence>
<reference evidence="4 5" key="1">
    <citation type="journal article" date="2022" name="Int. J. Syst. Evol. Microbiol.">
        <title>Neobacillus kokaensis sp. nov., isolated from soil.</title>
        <authorList>
            <person name="Yuki K."/>
            <person name="Matsubara H."/>
            <person name="Yamaguchi S."/>
        </authorList>
    </citation>
    <scope>NUCLEOTIDE SEQUENCE [LARGE SCALE GENOMIC DNA]</scope>
    <source>
        <strain evidence="4 5">LOB 377</strain>
    </source>
</reference>
<gene>
    <name evidence="4" type="ORF">AM1BK_48910</name>
</gene>
<evidence type="ECO:0000256" key="1">
    <source>
        <dbReference type="ARBA" id="ARBA00022614"/>
    </source>
</evidence>
<dbReference type="InterPro" id="IPR050836">
    <property type="entry name" value="SDS22/Internalin_LRR"/>
</dbReference>
<proteinExistence type="predicted"/>